<keyword evidence="1" id="KW-0812">Transmembrane</keyword>
<keyword evidence="1" id="KW-1133">Transmembrane helix</keyword>
<sequence>MASRFSQPSQYTQYYRFLCRKDVAITSGFIWGMSQHVGINKRTAQAPLTTLFSGTITGFIFGIGTSLLVGNLLPPPLVGLIPIMTTISIVSQNTIYLGVSNENKRVDLKEG</sequence>
<accession>A0A3G5A7A7</accession>
<dbReference type="EMBL" id="MK072375">
    <property type="protein sequence ID" value="AYV82394.1"/>
    <property type="molecule type" value="Genomic_DNA"/>
</dbReference>
<organism evidence="2">
    <name type="scientific">Homavirus sp</name>
    <dbReference type="NCBI Taxonomy" id="2487769"/>
    <lineage>
        <taxon>Viruses</taxon>
        <taxon>Varidnaviria</taxon>
        <taxon>Bamfordvirae</taxon>
        <taxon>Nucleocytoviricota</taxon>
        <taxon>Megaviricetes</taxon>
        <taxon>Imitervirales</taxon>
        <taxon>Mimiviridae</taxon>
        <taxon>Klosneuvirinae</taxon>
    </lineage>
</organism>
<proteinExistence type="predicted"/>
<name>A0A3G5A7A7_9VIRU</name>
<gene>
    <name evidence="2" type="ORF">Homavirus44_1</name>
</gene>
<feature type="transmembrane region" description="Helical" evidence="1">
    <location>
        <begin position="51"/>
        <end position="73"/>
    </location>
</feature>
<feature type="transmembrane region" description="Helical" evidence="1">
    <location>
        <begin position="79"/>
        <end position="99"/>
    </location>
</feature>
<evidence type="ECO:0000256" key="1">
    <source>
        <dbReference type="SAM" id="Phobius"/>
    </source>
</evidence>
<reference evidence="2" key="1">
    <citation type="submission" date="2018-10" db="EMBL/GenBank/DDBJ databases">
        <title>Hidden diversity of soil giant viruses.</title>
        <authorList>
            <person name="Schulz F."/>
            <person name="Alteio L."/>
            <person name="Goudeau D."/>
            <person name="Ryan E.M."/>
            <person name="Malmstrom R.R."/>
            <person name="Blanchard J."/>
            <person name="Woyke T."/>
        </authorList>
    </citation>
    <scope>NUCLEOTIDE SEQUENCE</scope>
    <source>
        <strain evidence="2">HOV1</strain>
    </source>
</reference>
<protein>
    <submittedName>
        <fullName evidence="2">Uncharacterized protein</fullName>
    </submittedName>
</protein>
<keyword evidence="1" id="KW-0472">Membrane</keyword>
<evidence type="ECO:0000313" key="2">
    <source>
        <dbReference type="EMBL" id="AYV82394.1"/>
    </source>
</evidence>